<dbReference type="InterPro" id="IPR052940">
    <property type="entry name" value="Carb_Esterase_6"/>
</dbReference>
<evidence type="ECO:0000256" key="2">
    <source>
        <dbReference type="SAM" id="SignalP"/>
    </source>
</evidence>
<evidence type="ECO:0000256" key="1">
    <source>
        <dbReference type="ARBA" id="ARBA00022801"/>
    </source>
</evidence>
<name>A0ABD1L4P0_9FABA</name>
<evidence type="ECO:0000313" key="5">
    <source>
        <dbReference type="Proteomes" id="UP001603857"/>
    </source>
</evidence>
<organism evidence="4 5">
    <name type="scientific">Flemingia macrophylla</name>
    <dbReference type="NCBI Taxonomy" id="520843"/>
    <lineage>
        <taxon>Eukaryota</taxon>
        <taxon>Viridiplantae</taxon>
        <taxon>Streptophyta</taxon>
        <taxon>Embryophyta</taxon>
        <taxon>Tracheophyta</taxon>
        <taxon>Spermatophyta</taxon>
        <taxon>Magnoliopsida</taxon>
        <taxon>eudicotyledons</taxon>
        <taxon>Gunneridae</taxon>
        <taxon>Pentapetalae</taxon>
        <taxon>rosids</taxon>
        <taxon>fabids</taxon>
        <taxon>Fabales</taxon>
        <taxon>Fabaceae</taxon>
        <taxon>Papilionoideae</taxon>
        <taxon>50 kb inversion clade</taxon>
        <taxon>NPAAA clade</taxon>
        <taxon>indigoferoid/millettioid clade</taxon>
        <taxon>Phaseoleae</taxon>
        <taxon>Flemingia</taxon>
    </lineage>
</organism>
<dbReference type="Pfam" id="PF03629">
    <property type="entry name" value="SASA"/>
    <property type="match status" value="1"/>
</dbReference>
<evidence type="ECO:0000313" key="4">
    <source>
        <dbReference type="EMBL" id="KAL2318493.1"/>
    </source>
</evidence>
<dbReference type="GO" id="GO:0016787">
    <property type="term" value="F:hydrolase activity"/>
    <property type="evidence" value="ECO:0007669"/>
    <property type="project" value="UniProtKB-KW"/>
</dbReference>
<dbReference type="EMBL" id="JBGMDY010000011">
    <property type="protein sequence ID" value="KAL2318493.1"/>
    <property type="molecule type" value="Genomic_DNA"/>
</dbReference>
<feature type="signal peptide" evidence="2">
    <location>
        <begin position="1"/>
        <end position="18"/>
    </location>
</feature>
<dbReference type="Proteomes" id="UP001603857">
    <property type="component" value="Unassembled WGS sequence"/>
</dbReference>
<sequence length="278" mass="30231">MATRYLVSFLLFFSLVVSGCGWGRGNVGRDIFILAGQSNMAGRGGVVGGQWDGYVPPECRPSPRVLRLSAGLEWEEAREPLHADIDMAKTCGVGPGMAFANEVVKASGPSGSVGLVPCAMGGTKIGEWARGSRLYSELLQRAISAIGDGGAIRALVWYQGESDTVREEDAEAYRGKMERLIFDIRSDLHLPSLLVIQVALASGEGKFVEKVRRAQMGITLHNVKCVDAMGLRLKPDKLHLTTMSQVHLGIRLARAYLSSTNHHHQFNCNIINHTQFSP</sequence>
<accession>A0ABD1L4P0</accession>
<dbReference type="InterPro" id="IPR036514">
    <property type="entry name" value="SGNH_hydro_sf"/>
</dbReference>
<comment type="caution">
    <text evidence="4">The sequence shown here is derived from an EMBL/GenBank/DDBJ whole genome shotgun (WGS) entry which is preliminary data.</text>
</comment>
<keyword evidence="5" id="KW-1185">Reference proteome</keyword>
<feature type="domain" description="Sialate O-acetylesterase" evidence="3">
    <location>
        <begin position="29"/>
        <end position="257"/>
    </location>
</feature>
<dbReference type="PROSITE" id="PS51257">
    <property type="entry name" value="PROKAR_LIPOPROTEIN"/>
    <property type="match status" value="1"/>
</dbReference>
<gene>
    <name evidence="4" type="ORF">Fmac_032369</name>
</gene>
<keyword evidence="1" id="KW-0378">Hydrolase</keyword>
<dbReference type="Gene3D" id="3.40.50.1110">
    <property type="entry name" value="SGNH hydrolase"/>
    <property type="match status" value="1"/>
</dbReference>
<reference evidence="4 5" key="1">
    <citation type="submission" date="2024-08" db="EMBL/GenBank/DDBJ databases">
        <title>Insights into the chromosomal genome structure of Flemingia macrophylla.</title>
        <authorList>
            <person name="Ding Y."/>
            <person name="Zhao Y."/>
            <person name="Bi W."/>
            <person name="Wu M."/>
            <person name="Zhao G."/>
            <person name="Gong Y."/>
            <person name="Li W."/>
            <person name="Zhang P."/>
        </authorList>
    </citation>
    <scope>NUCLEOTIDE SEQUENCE [LARGE SCALE GENOMIC DNA]</scope>
    <source>
        <strain evidence="4">DYQJB</strain>
        <tissue evidence="4">Leaf</tissue>
    </source>
</reference>
<dbReference type="SUPFAM" id="SSF52266">
    <property type="entry name" value="SGNH hydrolase"/>
    <property type="match status" value="1"/>
</dbReference>
<dbReference type="PANTHER" id="PTHR31988:SF13">
    <property type="entry name" value="CARBOHYDRATE ESTERASE PLANT-LIKE PROTEIN"/>
    <property type="match status" value="1"/>
</dbReference>
<feature type="chain" id="PRO_5044889986" description="Sialate O-acetylesterase domain-containing protein" evidence="2">
    <location>
        <begin position="19"/>
        <end position="278"/>
    </location>
</feature>
<keyword evidence="2" id="KW-0732">Signal</keyword>
<protein>
    <recommendedName>
        <fullName evidence="3">Sialate O-acetylesterase domain-containing protein</fullName>
    </recommendedName>
</protein>
<proteinExistence type="predicted"/>
<dbReference type="InterPro" id="IPR005181">
    <property type="entry name" value="SASA"/>
</dbReference>
<evidence type="ECO:0000259" key="3">
    <source>
        <dbReference type="Pfam" id="PF03629"/>
    </source>
</evidence>
<dbReference type="PANTHER" id="PTHR31988">
    <property type="entry name" value="ESTERASE, PUTATIVE (DUF303)-RELATED"/>
    <property type="match status" value="1"/>
</dbReference>
<dbReference type="AlphaFoldDB" id="A0ABD1L4P0"/>